<dbReference type="InterPro" id="IPR029045">
    <property type="entry name" value="ClpP/crotonase-like_dom_sf"/>
</dbReference>
<evidence type="ECO:0000313" key="2">
    <source>
        <dbReference type="Proteomes" id="UP000486903"/>
    </source>
</evidence>
<accession>A0A6B4JQB9</accession>
<gene>
    <name evidence="1" type="ORF">FDG31_11775</name>
</gene>
<dbReference type="Gene3D" id="3.90.226.10">
    <property type="entry name" value="2-enoyl-CoA Hydratase, Chain A, domain 1"/>
    <property type="match status" value="1"/>
</dbReference>
<organism evidence="1 2">
    <name type="scientific">Clostridium botulinum</name>
    <dbReference type="NCBI Taxonomy" id="1491"/>
    <lineage>
        <taxon>Bacteria</taxon>
        <taxon>Bacillati</taxon>
        <taxon>Bacillota</taxon>
        <taxon>Clostridia</taxon>
        <taxon>Eubacteriales</taxon>
        <taxon>Clostridiaceae</taxon>
        <taxon>Clostridium</taxon>
    </lineage>
</organism>
<sequence>MKFNKKGKVITTIILVVAVVIGIFAFKIFHRVTNSPTIKSEDRNEKFIADIEFLKKELPKKHKNLFFSKSKEEFNDEIDSLINNVSRYSDEEIKGELAKIIVSINDSHTKVDIMGSLAYPLNFFQFGNDIYLVDGDSEYEEYWGKKLVSINGYSINKLKEKLESFISKDNEAISKNQSSVLLKCVEVLKLIGIVKEDNATFTFEGSSNADVMIKPVTMEEYMNIRTLSSDEEFKNRFPISKQNSSDNYWFKYIEEENTMYVKYNSCMEMKEYSFYKFTKDVFNVIDTKNATKLVVDLRDNGGGNSRIFETFLDEIKKRENINKVGNLYAIIGRRTFSSAVLNAMSLRNETNAILIGEPTGGKPNHFGEVKTIHLSNINIDVNYSSNYFKTSDEDTDSIYPDVEINLKAESFFNGQDDFFEYVISLNK</sequence>
<reference evidence="1 2" key="1">
    <citation type="submission" date="2019-04" db="EMBL/GenBank/DDBJ databases">
        <title>Genome sequencing of Clostridium botulinum Groups I-IV and Clostridium butyricum.</title>
        <authorList>
            <person name="Brunt J."/>
            <person name="Van Vliet A.H.M."/>
            <person name="Stringer S.C."/>
            <person name="Carter A.T."/>
            <person name="Peck M.W."/>
        </authorList>
    </citation>
    <scope>NUCLEOTIDE SEQUENCE [LARGE SCALE GENOMIC DNA]</scope>
    <source>
        <strain evidence="1 2">BL81</strain>
    </source>
</reference>
<dbReference type="AlphaFoldDB" id="A0A6B4JQB9"/>
<dbReference type="RefSeq" id="WP_003374547.1">
    <property type="nucleotide sequence ID" value="NZ_JACBBA010000004.1"/>
</dbReference>
<evidence type="ECO:0000313" key="1">
    <source>
        <dbReference type="EMBL" id="NFV26837.1"/>
    </source>
</evidence>
<dbReference type="Proteomes" id="UP000486903">
    <property type="component" value="Unassembled WGS sequence"/>
</dbReference>
<name>A0A6B4JQB9_CLOBO</name>
<comment type="caution">
    <text evidence="1">The sequence shown here is derived from an EMBL/GenBank/DDBJ whole genome shotgun (WGS) entry which is preliminary data.</text>
</comment>
<protein>
    <submittedName>
        <fullName evidence="1">Peptidase S41</fullName>
    </submittedName>
</protein>
<dbReference type="GO" id="GO:0006508">
    <property type="term" value="P:proteolysis"/>
    <property type="evidence" value="ECO:0007669"/>
    <property type="project" value="InterPro"/>
</dbReference>
<dbReference type="SUPFAM" id="SSF52096">
    <property type="entry name" value="ClpP/crotonase"/>
    <property type="match status" value="1"/>
</dbReference>
<dbReference type="EMBL" id="SXFB01000008">
    <property type="protein sequence ID" value="NFV26837.1"/>
    <property type="molecule type" value="Genomic_DNA"/>
</dbReference>
<dbReference type="GO" id="GO:0008236">
    <property type="term" value="F:serine-type peptidase activity"/>
    <property type="evidence" value="ECO:0007669"/>
    <property type="project" value="InterPro"/>
</dbReference>
<proteinExistence type="predicted"/>